<evidence type="ECO:0000256" key="4">
    <source>
        <dbReference type="ARBA" id="ARBA00023026"/>
    </source>
</evidence>
<dbReference type="InterPro" id="IPR036716">
    <property type="entry name" value="Pest_crys_N_sf"/>
</dbReference>
<keyword evidence="4" id="KW-0843">Virulence</keyword>
<dbReference type="Pfam" id="PF00555">
    <property type="entry name" value="Endotoxin_M"/>
    <property type="match status" value="1"/>
</dbReference>
<evidence type="ECO:0000259" key="7">
    <source>
        <dbReference type="Pfam" id="PF00555"/>
    </source>
</evidence>
<protein>
    <recommendedName>
        <fullName evidence="5">Crystaline entomocidal protoxin</fullName>
    </recommendedName>
</protein>
<feature type="compositionally biased region" description="Basic and acidic residues" evidence="6">
    <location>
        <begin position="1"/>
        <end position="11"/>
    </location>
</feature>
<dbReference type="Gene3D" id="2.100.10.10">
    <property type="entry name" value="Pesticidal crystal protein, central domain"/>
    <property type="match status" value="1"/>
</dbReference>
<feature type="domain" description="Pesticidal crystal protein" evidence="9">
    <location>
        <begin position="155"/>
        <end position="301"/>
    </location>
</feature>
<evidence type="ECO:0000256" key="5">
    <source>
        <dbReference type="ARBA" id="ARBA00029653"/>
    </source>
</evidence>
<evidence type="ECO:0000256" key="6">
    <source>
        <dbReference type="SAM" id="MobiDB-lite"/>
    </source>
</evidence>
<feature type="region of interest" description="Disordered" evidence="6">
    <location>
        <begin position="1"/>
        <end position="26"/>
    </location>
</feature>
<dbReference type="RefSeq" id="WP_320484100.1">
    <property type="nucleotide sequence ID" value="NZ_JAXCMD010000035.1"/>
</dbReference>
<dbReference type="SUPFAM" id="SSF49785">
    <property type="entry name" value="Galactose-binding domain-like"/>
    <property type="match status" value="1"/>
</dbReference>
<sequence length="652" mass="72841">MDPNAKYEIRNTKYNPPSRENKYSRFPLDNTQYTNSQNMNYENVLADYPKNGIRVDPPNVASYNWPITWSGAASAGLIVFGTLLALSSGGAGLGAAYISVGTLLPLFWNSDVAGPTDRTWQYLISQGNSLELGQTITPDGIKPIIEGQLQGLYEGFNNFNYFFKNWENKRDDPKAKADVVAYFRSTHDAIIRSMPSFSLKGYEIVSLPVYTSAALLHLVLLRQGVSYANEWGLSRSAGDAYKVILKERINEYINHCQTTYQTGLKKLKEDPRPGTWLYFSDYRREYTLSVLNLVATFRYFDIDKYPSNLKWKPQITEKIHIPTRSTSDILPGFPDSKTMENKLTPTLSLFTRLTQITFYTSSVFRPVLPDIKILSQIQTSHSYTGGNPAKSITTGWSNASTENFGSAVINSNYRINKCKYHQIISGDLPEYGINYMELSFIGPTSYTFPVSVGGPIVDTKAFTVPPPIPELPIEKLPPVEYILSDFTTMQLYPIRNDNIYNFSWALESNNNVIEGGDYITQIPAVRGDFLDGEVKEGPGHTGGPVVVLNSLRSKVSITCRVSSNAANKNLSMNIRYASKSESTITLSVGNRSGGGILENTNADLDRIDIPYENFKSKNFEIGSLPVGVVIVTIMNTSPEKLLIDQLEFFIKN</sequence>
<comment type="similarity">
    <text evidence="1">Belongs to the delta endotoxin family.</text>
</comment>
<evidence type="ECO:0000259" key="9">
    <source>
        <dbReference type="Pfam" id="PF03945"/>
    </source>
</evidence>
<dbReference type="SUPFAM" id="SSF56849">
    <property type="entry name" value="delta-Endotoxin (insectocide), N-terminal domain"/>
    <property type="match status" value="1"/>
</dbReference>
<reference evidence="10" key="1">
    <citation type="submission" date="2023-11" db="EMBL/GenBank/DDBJ databases">
        <title>Genome Sequence of Bacillus thuringiensis stain BLB 30AF.</title>
        <authorList>
            <person name="Farhat A."/>
        </authorList>
    </citation>
    <scope>NUCLEOTIDE SEQUENCE</scope>
    <source>
        <strain evidence="10">BLB30AF</strain>
    </source>
</reference>
<evidence type="ECO:0000256" key="2">
    <source>
        <dbReference type="ARBA" id="ARBA00022656"/>
    </source>
</evidence>
<dbReference type="PANTHER" id="PTHR37003:SF2">
    <property type="entry name" value="PESTICIDAL CRYSTAL PROTEIN N-TERMINAL DOMAIN-CONTAINING PROTEIN"/>
    <property type="match status" value="1"/>
</dbReference>
<dbReference type="GO" id="GO:0030435">
    <property type="term" value="P:sporulation resulting in formation of a cellular spore"/>
    <property type="evidence" value="ECO:0007669"/>
    <property type="project" value="UniProtKB-KW"/>
</dbReference>
<dbReference type="AlphaFoldDB" id="A0AAW9GSV4"/>
<evidence type="ECO:0000256" key="1">
    <source>
        <dbReference type="ARBA" id="ARBA00007819"/>
    </source>
</evidence>
<dbReference type="Pfam" id="PF03945">
    <property type="entry name" value="Endotoxin_N"/>
    <property type="match status" value="1"/>
</dbReference>
<dbReference type="InterPro" id="IPR036399">
    <property type="entry name" value="Pest_cryst_cen_dom_sf"/>
</dbReference>
<dbReference type="InterPro" id="IPR005638">
    <property type="entry name" value="Pest_crys_dom-III"/>
</dbReference>
<dbReference type="InterPro" id="IPR001178">
    <property type="entry name" value="Pest_cryst_dom_II"/>
</dbReference>
<accession>A0AAW9GSV4</accession>
<proteinExistence type="inferred from homology"/>
<dbReference type="PANTHER" id="PTHR37003">
    <property type="entry name" value="ENDOTOXIN_N DOMAIN-CONTAINING PROTEIN-RELATED"/>
    <property type="match status" value="1"/>
</dbReference>
<comment type="caution">
    <text evidence="10">The sequence shown here is derived from an EMBL/GenBank/DDBJ whole genome shotgun (WGS) entry which is preliminary data.</text>
</comment>
<dbReference type="InterPro" id="IPR005639">
    <property type="entry name" value="Pest_crys_dom_I"/>
</dbReference>
<evidence type="ECO:0000259" key="8">
    <source>
        <dbReference type="Pfam" id="PF03944"/>
    </source>
</evidence>
<dbReference type="Proteomes" id="UP001274571">
    <property type="component" value="Unassembled WGS sequence"/>
</dbReference>
<evidence type="ECO:0000313" key="10">
    <source>
        <dbReference type="EMBL" id="MDY0855560.1"/>
    </source>
</evidence>
<dbReference type="GO" id="GO:0090729">
    <property type="term" value="F:toxin activity"/>
    <property type="evidence" value="ECO:0007669"/>
    <property type="project" value="UniProtKB-KW"/>
</dbReference>
<dbReference type="GO" id="GO:0001907">
    <property type="term" value="P:symbiont-mediated killing of host cell"/>
    <property type="evidence" value="ECO:0007669"/>
    <property type="project" value="InterPro"/>
</dbReference>
<keyword evidence="3" id="KW-0749">Sporulation</keyword>
<dbReference type="Gene3D" id="1.20.190.10">
    <property type="entry name" value="Pesticidal crystal protein, N-terminal domain"/>
    <property type="match status" value="1"/>
</dbReference>
<dbReference type="GO" id="GO:0005102">
    <property type="term" value="F:signaling receptor binding"/>
    <property type="evidence" value="ECO:0007669"/>
    <property type="project" value="InterPro"/>
</dbReference>
<dbReference type="EMBL" id="JAXCMD010000035">
    <property type="protein sequence ID" value="MDY0855560.1"/>
    <property type="molecule type" value="Genomic_DNA"/>
</dbReference>
<name>A0AAW9GSV4_BACTU</name>
<dbReference type="SUPFAM" id="SSF51096">
    <property type="entry name" value="delta-Endotoxin (insectocide), middle domain"/>
    <property type="match status" value="1"/>
</dbReference>
<feature type="domain" description="Pesticidal crystal protein" evidence="7">
    <location>
        <begin position="334"/>
        <end position="504"/>
    </location>
</feature>
<evidence type="ECO:0000256" key="3">
    <source>
        <dbReference type="ARBA" id="ARBA00022969"/>
    </source>
</evidence>
<dbReference type="Pfam" id="PF03944">
    <property type="entry name" value="Endotoxin_C"/>
    <property type="match status" value="1"/>
</dbReference>
<dbReference type="InterPro" id="IPR008979">
    <property type="entry name" value="Galactose-bd-like_sf"/>
</dbReference>
<gene>
    <name evidence="10" type="ORF">SOH20_32900</name>
</gene>
<feature type="domain" description="Pesticidal crystal protein" evidence="8">
    <location>
        <begin position="519"/>
        <end position="648"/>
    </location>
</feature>
<dbReference type="Gene3D" id="2.60.120.260">
    <property type="entry name" value="Galactose-binding domain-like"/>
    <property type="match status" value="1"/>
</dbReference>
<organism evidence="10 11">
    <name type="scientific">Bacillus thuringiensis</name>
    <dbReference type="NCBI Taxonomy" id="1428"/>
    <lineage>
        <taxon>Bacteria</taxon>
        <taxon>Bacillati</taxon>
        <taxon>Bacillota</taxon>
        <taxon>Bacilli</taxon>
        <taxon>Bacillales</taxon>
        <taxon>Bacillaceae</taxon>
        <taxon>Bacillus</taxon>
        <taxon>Bacillus cereus group</taxon>
    </lineage>
</organism>
<dbReference type="InterPro" id="IPR038979">
    <property type="entry name" value="Pest_crys"/>
</dbReference>
<evidence type="ECO:0000313" key="11">
    <source>
        <dbReference type="Proteomes" id="UP001274571"/>
    </source>
</evidence>
<keyword evidence="2" id="KW-0800">Toxin</keyword>